<protein>
    <submittedName>
        <fullName evidence="1">Uncharacterized protein</fullName>
    </submittedName>
</protein>
<accession>X1ML31</accession>
<feature type="non-terminal residue" evidence="1">
    <location>
        <position position="65"/>
    </location>
</feature>
<organism evidence="1">
    <name type="scientific">marine sediment metagenome</name>
    <dbReference type="NCBI Taxonomy" id="412755"/>
    <lineage>
        <taxon>unclassified sequences</taxon>
        <taxon>metagenomes</taxon>
        <taxon>ecological metagenomes</taxon>
    </lineage>
</organism>
<reference evidence="1" key="1">
    <citation type="journal article" date="2014" name="Front. Microbiol.">
        <title>High frequency of phylogenetically diverse reductive dehalogenase-homologous genes in deep subseafloor sedimentary metagenomes.</title>
        <authorList>
            <person name="Kawai M."/>
            <person name="Futagami T."/>
            <person name="Toyoda A."/>
            <person name="Takaki Y."/>
            <person name="Nishi S."/>
            <person name="Hori S."/>
            <person name="Arai W."/>
            <person name="Tsubouchi T."/>
            <person name="Morono Y."/>
            <person name="Uchiyama I."/>
            <person name="Ito T."/>
            <person name="Fujiyama A."/>
            <person name="Inagaki F."/>
            <person name="Takami H."/>
        </authorList>
    </citation>
    <scope>NUCLEOTIDE SEQUENCE</scope>
    <source>
        <strain evidence="1">Expedition CK06-06</strain>
    </source>
</reference>
<proteinExistence type="predicted"/>
<dbReference type="EMBL" id="BARV01019582">
    <property type="protein sequence ID" value="GAI18786.1"/>
    <property type="molecule type" value="Genomic_DNA"/>
</dbReference>
<comment type="caution">
    <text evidence="1">The sequence shown here is derived from an EMBL/GenBank/DDBJ whole genome shotgun (WGS) entry which is preliminary data.</text>
</comment>
<gene>
    <name evidence="1" type="ORF">S06H3_32883</name>
</gene>
<evidence type="ECO:0000313" key="1">
    <source>
        <dbReference type="EMBL" id="GAI18786.1"/>
    </source>
</evidence>
<sequence>MKILQLFGVLTLAVTLLVGSAGNVSAQESAEVTGVIIDVNPAEETITIAPKGGGTEITLKLTGIE</sequence>
<name>X1ML31_9ZZZZ</name>
<dbReference type="AlphaFoldDB" id="X1ML31"/>